<evidence type="ECO:0000256" key="1">
    <source>
        <dbReference type="ARBA" id="ARBA00004141"/>
    </source>
</evidence>
<accession>A0ABD1XQ15</accession>
<feature type="transmembrane region" description="Helical" evidence="6">
    <location>
        <begin position="312"/>
        <end position="337"/>
    </location>
</feature>
<feature type="transmembrane region" description="Helical" evidence="6">
    <location>
        <begin position="169"/>
        <end position="193"/>
    </location>
</feature>
<evidence type="ECO:0000313" key="7">
    <source>
        <dbReference type="EMBL" id="KAL2611045.1"/>
    </source>
</evidence>
<feature type="transmembrane region" description="Helical" evidence="6">
    <location>
        <begin position="68"/>
        <end position="88"/>
    </location>
</feature>
<feature type="transmembrane region" description="Helical" evidence="6">
    <location>
        <begin position="270"/>
        <end position="292"/>
    </location>
</feature>
<keyword evidence="8" id="KW-1185">Reference proteome</keyword>
<feature type="transmembrane region" description="Helical" evidence="6">
    <location>
        <begin position="136"/>
        <end position="157"/>
    </location>
</feature>
<dbReference type="GO" id="GO:0016020">
    <property type="term" value="C:membrane"/>
    <property type="evidence" value="ECO:0007669"/>
    <property type="project" value="UniProtKB-SubCell"/>
</dbReference>
<dbReference type="AlphaFoldDB" id="A0ABD1XQ15"/>
<dbReference type="EMBL" id="JBHFFA010000007">
    <property type="protein sequence ID" value="KAL2611045.1"/>
    <property type="molecule type" value="Genomic_DNA"/>
</dbReference>
<evidence type="ECO:0008006" key="9">
    <source>
        <dbReference type="Google" id="ProtNLM"/>
    </source>
</evidence>
<keyword evidence="3 6" id="KW-0812">Transmembrane</keyword>
<dbReference type="PANTHER" id="PTHR10383:SF63">
    <property type="entry name" value="OS01G0179800 PROTEIN"/>
    <property type="match status" value="1"/>
</dbReference>
<feature type="transmembrane region" description="Helical" evidence="6">
    <location>
        <begin position="357"/>
        <end position="377"/>
    </location>
</feature>
<protein>
    <recommendedName>
        <fullName evidence="9">Serine incorporator</fullName>
    </recommendedName>
</protein>
<evidence type="ECO:0000256" key="6">
    <source>
        <dbReference type="SAM" id="Phobius"/>
    </source>
</evidence>
<name>A0ABD1XQ15_9MARC</name>
<comment type="subcellular location">
    <subcellularLocation>
        <location evidence="1">Membrane</location>
        <topology evidence="1">Multi-pass membrane protein</topology>
    </subcellularLocation>
</comment>
<comment type="similarity">
    <text evidence="2">Belongs to the TDE1 family.</text>
</comment>
<organism evidence="7 8">
    <name type="scientific">Riccia fluitans</name>
    <dbReference type="NCBI Taxonomy" id="41844"/>
    <lineage>
        <taxon>Eukaryota</taxon>
        <taxon>Viridiplantae</taxon>
        <taxon>Streptophyta</taxon>
        <taxon>Embryophyta</taxon>
        <taxon>Marchantiophyta</taxon>
        <taxon>Marchantiopsida</taxon>
        <taxon>Marchantiidae</taxon>
        <taxon>Marchantiales</taxon>
        <taxon>Ricciaceae</taxon>
        <taxon>Riccia</taxon>
    </lineage>
</organism>
<dbReference type="InterPro" id="IPR005016">
    <property type="entry name" value="TDE1/TMS"/>
</dbReference>
<dbReference type="PANTHER" id="PTHR10383">
    <property type="entry name" value="SERINE INCORPORATOR"/>
    <property type="match status" value="1"/>
</dbReference>
<feature type="transmembrane region" description="Helical" evidence="6">
    <location>
        <begin position="109"/>
        <end position="130"/>
    </location>
</feature>
<evidence type="ECO:0000256" key="3">
    <source>
        <dbReference type="ARBA" id="ARBA00022692"/>
    </source>
</evidence>
<feature type="transmembrane region" description="Helical" evidence="6">
    <location>
        <begin position="21"/>
        <end position="40"/>
    </location>
</feature>
<keyword evidence="4 6" id="KW-1133">Transmembrane helix</keyword>
<comment type="caution">
    <text evidence="7">The sequence shown here is derived from an EMBL/GenBank/DDBJ whole genome shotgun (WGS) entry which is preliminary data.</text>
</comment>
<keyword evidence="5 6" id="KW-0472">Membrane</keyword>
<gene>
    <name evidence="7" type="ORF">R1flu_022737</name>
</gene>
<evidence type="ECO:0000313" key="8">
    <source>
        <dbReference type="Proteomes" id="UP001605036"/>
    </source>
</evidence>
<evidence type="ECO:0000256" key="2">
    <source>
        <dbReference type="ARBA" id="ARBA00006665"/>
    </source>
</evidence>
<evidence type="ECO:0000256" key="4">
    <source>
        <dbReference type="ARBA" id="ARBA00022989"/>
    </source>
</evidence>
<feature type="transmembrane region" description="Helical" evidence="6">
    <location>
        <begin position="230"/>
        <end position="250"/>
    </location>
</feature>
<sequence length="385" mass="43853">MGVCSKDSCICHSCVGPNRMIARYIYGIIFLITSIIAWMVRDYSHKPLSDLHFLRGCNGENQCLGTEGVLRVSLGCFLFFFIMYLTTVRTSRTDDPRDVWHSGWWPVKSLLLVFLIVIPFFIPSAFIQIYGEIARFGAGIFLVIQLISIVNFIYWWNESWLSEKNIRRCRVPIVSVSAFCMVASIGAIILMYIWFSPRASCSLNIFFITWTLLLIIVTTIISLKPDVNAGLLTSSLMALYLVFLCWSAIMSEPVSETCNTRPRQTGKGDWLTVLSFLIAFGAIVMSTFSTGIDSKAFSFKTDEDRSDDKVPYGYGFFHFVFAMGAMYFAMLFVGWNLHQTAHKWSIDTGWASTWVKIVNEWLAAALYIWTMIAPFVLKDRDFSSH</sequence>
<dbReference type="Pfam" id="PF03348">
    <property type="entry name" value="Serinc"/>
    <property type="match status" value="2"/>
</dbReference>
<proteinExistence type="inferred from homology"/>
<reference evidence="7 8" key="1">
    <citation type="submission" date="2024-09" db="EMBL/GenBank/DDBJ databases">
        <title>Chromosome-scale assembly of Riccia fluitans.</title>
        <authorList>
            <person name="Paukszto L."/>
            <person name="Sawicki J."/>
            <person name="Karawczyk K."/>
            <person name="Piernik-Szablinska J."/>
            <person name="Szczecinska M."/>
            <person name="Mazdziarz M."/>
        </authorList>
    </citation>
    <scope>NUCLEOTIDE SEQUENCE [LARGE SCALE GENOMIC DNA]</scope>
    <source>
        <strain evidence="7">Rf_01</strain>
        <tissue evidence="7">Aerial parts of the thallus</tissue>
    </source>
</reference>
<dbReference type="Proteomes" id="UP001605036">
    <property type="component" value="Unassembled WGS sequence"/>
</dbReference>
<evidence type="ECO:0000256" key="5">
    <source>
        <dbReference type="ARBA" id="ARBA00023136"/>
    </source>
</evidence>
<feature type="transmembrane region" description="Helical" evidence="6">
    <location>
        <begin position="205"/>
        <end position="223"/>
    </location>
</feature>